<dbReference type="PANTHER" id="PTHR47947">
    <property type="entry name" value="CYTOCHROME P450 82C3-RELATED"/>
    <property type="match status" value="1"/>
</dbReference>
<evidence type="ECO:0000256" key="1">
    <source>
        <dbReference type="ARBA" id="ARBA00001971"/>
    </source>
</evidence>
<evidence type="ECO:0000313" key="16">
    <source>
        <dbReference type="Proteomes" id="UP001345219"/>
    </source>
</evidence>
<feature type="binding site" description="axial binding residue" evidence="12">
    <location>
        <position position="475"/>
    </location>
    <ligand>
        <name>heme</name>
        <dbReference type="ChEBI" id="CHEBI:30413"/>
    </ligand>
    <ligandPart>
        <name>Fe</name>
        <dbReference type="ChEBI" id="CHEBI:18248"/>
    </ligandPart>
</feature>
<keyword evidence="11 14" id="KW-0472">Membrane</keyword>
<dbReference type="AlphaFoldDB" id="A0AAN7KTJ4"/>
<dbReference type="InterPro" id="IPR002401">
    <property type="entry name" value="Cyt_P450_E_grp-I"/>
</dbReference>
<dbReference type="GO" id="GO:0005506">
    <property type="term" value="F:iron ion binding"/>
    <property type="evidence" value="ECO:0007669"/>
    <property type="project" value="InterPro"/>
</dbReference>
<evidence type="ECO:0000256" key="10">
    <source>
        <dbReference type="ARBA" id="ARBA00023033"/>
    </source>
</evidence>
<evidence type="ECO:0000256" key="9">
    <source>
        <dbReference type="ARBA" id="ARBA00023004"/>
    </source>
</evidence>
<comment type="cofactor">
    <cofactor evidence="1 12">
        <name>heme</name>
        <dbReference type="ChEBI" id="CHEBI:30413"/>
    </cofactor>
</comment>
<keyword evidence="5 14" id="KW-0812">Transmembrane</keyword>
<evidence type="ECO:0000256" key="8">
    <source>
        <dbReference type="ARBA" id="ARBA00023002"/>
    </source>
</evidence>
<dbReference type="GO" id="GO:0016709">
    <property type="term" value="F:oxidoreductase activity, acting on paired donors, with incorporation or reduction of molecular oxygen, NAD(P)H as one donor, and incorporation of one atom of oxygen"/>
    <property type="evidence" value="ECO:0007669"/>
    <property type="project" value="UniProtKB-ARBA"/>
</dbReference>
<organism evidence="15 16">
    <name type="scientific">Trapa incisa</name>
    <dbReference type="NCBI Taxonomy" id="236973"/>
    <lineage>
        <taxon>Eukaryota</taxon>
        <taxon>Viridiplantae</taxon>
        <taxon>Streptophyta</taxon>
        <taxon>Embryophyta</taxon>
        <taxon>Tracheophyta</taxon>
        <taxon>Spermatophyta</taxon>
        <taxon>Magnoliopsida</taxon>
        <taxon>eudicotyledons</taxon>
        <taxon>Gunneridae</taxon>
        <taxon>Pentapetalae</taxon>
        <taxon>rosids</taxon>
        <taxon>malvids</taxon>
        <taxon>Myrtales</taxon>
        <taxon>Lythraceae</taxon>
        <taxon>Trapa</taxon>
    </lineage>
</organism>
<evidence type="ECO:0000256" key="3">
    <source>
        <dbReference type="ARBA" id="ARBA00010617"/>
    </source>
</evidence>
<comment type="subcellular location">
    <subcellularLocation>
        <location evidence="2">Membrane</location>
    </subcellularLocation>
</comment>
<dbReference type="PROSITE" id="PS00086">
    <property type="entry name" value="CYTOCHROME_P450"/>
    <property type="match status" value="1"/>
</dbReference>
<dbReference type="InterPro" id="IPR050651">
    <property type="entry name" value="Plant_Cytochrome_P450_Monoox"/>
</dbReference>
<accession>A0AAN7KTJ4</accession>
<evidence type="ECO:0000256" key="4">
    <source>
        <dbReference type="ARBA" id="ARBA00022617"/>
    </source>
</evidence>
<keyword evidence="6 12" id="KW-0479">Metal-binding</keyword>
<dbReference type="InterPro" id="IPR036396">
    <property type="entry name" value="Cyt_P450_sf"/>
</dbReference>
<dbReference type="GO" id="GO:0020037">
    <property type="term" value="F:heme binding"/>
    <property type="evidence" value="ECO:0007669"/>
    <property type="project" value="InterPro"/>
</dbReference>
<dbReference type="FunFam" id="1.10.630.10:FF:000026">
    <property type="entry name" value="Cytochrome P450 82C4"/>
    <property type="match status" value="1"/>
</dbReference>
<dbReference type="CDD" id="cd20654">
    <property type="entry name" value="CYP82"/>
    <property type="match status" value="1"/>
</dbReference>
<dbReference type="Proteomes" id="UP001345219">
    <property type="component" value="Chromosome 24"/>
</dbReference>
<evidence type="ECO:0008006" key="17">
    <source>
        <dbReference type="Google" id="ProtNLM"/>
    </source>
</evidence>
<dbReference type="GO" id="GO:0016020">
    <property type="term" value="C:membrane"/>
    <property type="evidence" value="ECO:0007669"/>
    <property type="project" value="UniProtKB-SubCell"/>
</dbReference>
<evidence type="ECO:0000313" key="15">
    <source>
        <dbReference type="EMBL" id="KAK4771014.1"/>
    </source>
</evidence>
<dbReference type="PRINTS" id="PR00385">
    <property type="entry name" value="P450"/>
</dbReference>
<comment type="similarity">
    <text evidence="3 13">Belongs to the cytochrome P450 family.</text>
</comment>
<dbReference type="PANTHER" id="PTHR47947:SF26">
    <property type="entry name" value="CYTOCHROME P450"/>
    <property type="match status" value="1"/>
</dbReference>
<evidence type="ECO:0000256" key="11">
    <source>
        <dbReference type="ARBA" id="ARBA00023136"/>
    </source>
</evidence>
<keyword evidence="4 12" id="KW-0349">Heme</keyword>
<dbReference type="InterPro" id="IPR017972">
    <property type="entry name" value="Cyt_P450_CS"/>
</dbReference>
<feature type="transmembrane region" description="Helical" evidence="14">
    <location>
        <begin position="6"/>
        <end position="29"/>
    </location>
</feature>
<evidence type="ECO:0000256" key="12">
    <source>
        <dbReference type="PIRSR" id="PIRSR602401-1"/>
    </source>
</evidence>
<protein>
    <recommendedName>
        <fullName evidence="17">Cytochrome P450</fullName>
    </recommendedName>
</protein>
<dbReference type="PRINTS" id="PR00463">
    <property type="entry name" value="EP450I"/>
</dbReference>
<sequence>MDEAYSIVPSTTTVVLIISLFALSISFYYKSSKLTSPQSHDLKTAPEAGGAWPLFGHLHLLDGPKPVHLVLAEMADKYGPIFTIRLGVHRAIVVSTSEVAKDCLTTCDRTFATRPSSVGSEVLAYNYAMIGFSPYGPYWRYIRKIAIVELLSNHRMDLLRHVRESEVFASVGALYEKYYRNGTESVPLVVDMKRWFGDITVNVVFRMVVGRRFTDEDEGEVEKGKQALQDLLDLIGRFVVSDGLPFLRWLDLGGHEKAMKRTAVEADWVVQRWLEEHKLSRRSKLNGEEARGTTSDQQQDFMDVMLSIIKDDEGVESYDADTVIKAVCLNLILGGFDTTLVTLTWALSLLLNHKETLQKAQQELDAQVCKDRRIRESDLKNLPYLNAIIKEALRLYPAAPLSVVHEATEDCTVSGYFVQKGTRLILNFHKIHRDPRAWPDASEFRPERFLTTHKDIDVRGQSFELIPFGSGRRMCLGVTMALQVIGLALGSFLHAFEVATPGDEAVDMEEAMGLTNLKASPLEVLVTPRVPEHVYI</sequence>
<dbReference type="Pfam" id="PF00067">
    <property type="entry name" value="p450"/>
    <property type="match status" value="1"/>
</dbReference>
<evidence type="ECO:0000256" key="7">
    <source>
        <dbReference type="ARBA" id="ARBA00022989"/>
    </source>
</evidence>
<keyword evidence="9 12" id="KW-0408">Iron</keyword>
<reference evidence="15 16" key="1">
    <citation type="journal article" date="2023" name="Hortic Res">
        <title>Pangenome of water caltrop reveals structural variations and asymmetric subgenome divergence after allopolyploidization.</title>
        <authorList>
            <person name="Zhang X."/>
            <person name="Chen Y."/>
            <person name="Wang L."/>
            <person name="Yuan Y."/>
            <person name="Fang M."/>
            <person name="Shi L."/>
            <person name="Lu R."/>
            <person name="Comes H.P."/>
            <person name="Ma Y."/>
            <person name="Chen Y."/>
            <person name="Huang G."/>
            <person name="Zhou Y."/>
            <person name="Zheng Z."/>
            <person name="Qiu Y."/>
        </authorList>
    </citation>
    <scope>NUCLEOTIDE SEQUENCE [LARGE SCALE GENOMIC DNA]</scope>
    <source>
        <tissue evidence="15">Roots</tissue>
    </source>
</reference>
<evidence type="ECO:0000256" key="6">
    <source>
        <dbReference type="ARBA" id="ARBA00022723"/>
    </source>
</evidence>
<dbReference type="EMBL" id="JAXIOK010000005">
    <property type="protein sequence ID" value="KAK4771014.1"/>
    <property type="molecule type" value="Genomic_DNA"/>
</dbReference>
<dbReference type="Gene3D" id="1.10.630.10">
    <property type="entry name" value="Cytochrome P450"/>
    <property type="match status" value="1"/>
</dbReference>
<evidence type="ECO:0000256" key="2">
    <source>
        <dbReference type="ARBA" id="ARBA00004370"/>
    </source>
</evidence>
<evidence type="ECO:0000256" key="13">
    <source>
        <dbReference type="RuleBase" id="RU000461"/>
    </source>
</evidence>
<comment type="caution">
    <text evidence="15">The sequence shown here is derived from an EMBL/GenBank/DDBJ whole genome shotgun (WGS) entry which is preliminary data.</text>
</comment>
<keyword evidence="16" id="KW-1185">Reference proteome</keyword>
<dbReference type="SUPFAM" id="SSF48264">
    <property type="entry name" value="Cytochrome P450"/>
    <property type="match status" value="1"/>
</dbReference>
<name>A0AAN7KTJ4_9MYRT</name>
<proteinExistence type="inferred from homology"/>
<evidence type="ECO:0000256" key="5">
    <source>
        <dbReference type="ARBA" id="ARBA00022692"/>
    </source>
</evidence>
<keyword evidence="7 14" id="KW-1133">Transmembrane helix</keyword>
<evidence type="ECO:0000256" key="14">
    <source>
        <dbReference type="SAM" id="Phobius"/>
    </source>
</evidence>
<gene>
    <name evidence="15" type="ORF">SAY87_031546</name>
</gene>
<keyword evidence="10 13" id="KW-0503">Monooxygenase</keyword>
<keyword evidence="8 13" id="KW-0560">Oxidoreductase</keyword>
<dbReference type="InterPro" id="IPR001128">
    <property type="entry name" value="Cyt_P450"/>
</dbReference>